<name>A0A4Z0GJH7_9BACL</name>
<dbReference type="PRINTS" id="PR00037">
    <property type="entry name" value="HTHLACR"/>
</dbReference>
<evidence type="ECO:0000313" key="8">
    <source>
        <dbReference type="EMBL" id="TGA96992.1"/>
    </source>
</evidence>
<dbReference type="InterPro" id="IPR050313">
    <property type="entry name" value="Carb_Metab_HTH_regulators"/>
</dbReference>
<dbReference type="Pfam" id="PF00455">
    <property type="entry name" value="DeoRC"/>
    <property type="match status" value="1"/>
</dbReference>
<dbReference type="InterPro" id="IPR036390">
    <property type="entry name" value="WH_DNA-bd_sf"/>
</dbReference>
<dbReference type="AlphaFoldDB" id="A0A4Z0GJH7"/>
<proteinExistence type="predicted"/>
<evidence type="ECO:0000313" key="9">
    <source>
        <dbReference type="Proteomes" id="UP000298347"/>
    </source>
</evidence>
<dbReference type="InterPro" id="IPR036388">
    <property type="entry name" value="WH-like_DNA-bd_sf"/>
</dbReference>
<evidence type="ECO:0000259" key="7">
    <source>
        <dbReference type="PROSITE" id="PS51000"/>
    </source>
</evidence>
<dbReference type="InterPro" id="IPR014036">
    <property type="entry name" value="DeoR-like_C"/>
</dbReference>
<dbReference type="Gene3D" id="3.40.50.1360">
    <property type="match status" value="1"/>
</dbReference>
<dbReference type="RefSeq" id="WP_135349261.1">
    <property type="nucleotide sequence ID" value="NZ_SRJD01000017.1"/>
</dbReference>
<comment type="caution">
    <text evidence="8">The sequence shown here is derived from an EMBL/GenBank/DDBJ whole genome shotgun (WGS) entry which is preliminary data.</text>
</comment>
<dbReference type="PROSITE" id="PS51000">
    <property type="entry name" value="HTH_DEOR_2"/>
    <property type="match status" value="1"/>
</dbReference>
<evidence type="ECO:0000256" key="5">
    <source>
        <dbReference type="ARBA" id="ARBA00023163"/>
    </source>
</evidence>
<keyword evidence="5" id="KW-0804">Transcription</keyword>
<dbReference type="SUPFAM" id="SSF100950">
    <property type="entry name" value="NagB/RpiA/CoA transferase-like"/>
    <property type="match status" value="1"/>
</dbReference>
<keyword evidence="3" id="KW-0805">Transcription regulation</keyword>
<evidence type="ECO:0000256" key="1">
    <source>
        <dbReference type="ARBA" id="ARBA00021390"/>
    </source>
</evidence>
<keyword evidence="2" id="KW-0678">Repressor</keyword>
<evidence type="ECO:0000256" key="3">
    <source>
        <dbReference type="ARBA" id="ARBA00023015"/>
    </source>
</evidence>
<feature type="domain" description="HTH deoR-type" evidence="7">
    <location>
        <begin position="3"/>
        <end position="58"/>
    </location>
</feature>
<dbReference type="Gene3D" id="1.10.10.10">
    <property type="entry name" value="Winged helix-like DNA-binding domain superfamily/Winged helix DNA-binding domain"/>
    <property type="match status" value="1"/>
</dbReference>
<dbReference type="SMART" id="SM01134">
    <property type="entry name" value="DeoRC"/>
    <property type="match status" value="1"/>
</dbReference>
<dbReference type="PANTHER" id="PTHR30363">
    <property type="entry name" value="HTH-TYPE TRANSCRIPTIONAL REGULATOR SRLR-RELATED"/>
    <property type="match status" value="1"/>
</dbReference>
<dbReference type="GO" id="GO:0003677">
    <property type="term" value="F:DNA binding"/>
    <property type="evidence" value="ECO:0007669"/>
    <property type="project" value="UniProtKB-KW"/>
</dbReference>
<gene>
    <name evidence="8" type="ORF">E4665_13165</name>
</gene>
<dbReference type="OrthoDB" id="9798651at2"/>
<dbReference type="EMBL" id="SRJD01000017">
    <property type="protein sequence ID" value="TGA96992.1"/>
    <property type="molecule type" value="Genomic_DNA"/>
</dbReference>
<evidence type="ECO:0000256" key="4">
    <source>
        <dbReference type="ARBA" id="ARBA00023125"/>
    </source>
</evidence>
<evidence type="ECO:0000256" key="2">
    <source>
        <dbReference type="ARBA" id="ARBA00022491"/>
    </source>
</evidence>
<dbReference type="GO" id="GO:0003700">
    <property type="term" value="F:DNA-binding transcription factor activity"/>
    <property type="evidence" value="ECO:0007669"/>
    <property type="project" value="InterPro"/>
</dbReference>
<dbReference type="InterPro" id="IPR018356">
    <property type="entry name" value="Tscrpt_reg_HTH_DeoR_CS"/>
</dbReference>
<dbReference type="Proteomes" id="UP000298347">
    <property type="component" value="Unassembled WGS sequence"/>
</dbReference>
<protein>
    <recommendedName>
        <fullName evidence="1">Lactose phosphotransferase system repressor</fullName>
    </recommendedName>
</protein>
<reference evidence="8 9" key="1">
    <citation type="journal article" date="2015" name="Int. J. Syst. Evol. Microbiol.">
        <title>Sporolactobacillus shoreae sp. nov. and Sporolactobacillus spathodeae sp. nov., two spore-forming lactic acid bacteria isolated from tree barks in Thailand.</title>
        <authorList>
            <person name="Thamacharoensuk T."/>
            <person name="Kitahara M."/>
            <person name="Ohkuma M."/>
            <person name="Thongchul N."/>
            <person name="Tanasupawat S."/>
        </authorList>
    </citation>
    <scope>NUCLEOTIDE SEQUENCE [LARGE SCALE GENOMIC DNA]</scope>
    <source>
        <strain evidence="8 9">BK92</strain>
    </source>
</reference>
<keyword evidence="9" id="KW-1185">Reference proteome</keyword>
<sequence>MLKTKRQEAILSMLEATKVVEVVQLAKDLRVTEMTIRRDLKELEDDGQLVRVHGGAKKAGFSSYTVISHEKKAKIHTEEKKEIARKCVGLIEENDIIFLGSGTTIEYIVDILPAIDLTIITNSLSIFNRLQGLNFRSTILIGGRYRHSTDTFYGVFSNEMIDKIKVAKAFIGTNGIAGVNVTTTYEDEGQGNQLVLNNAEHRYIVSDFSKLEISALYTFYNLKNIDALITDSRIAESQRQYYERFTRVL</sequence>
<accession>A0A4Z0GJH7</accession>
<dbReference type="InterPro" id="IPR037171">
    <property type="entry name" value="NagB/RpiA_transferase-like"/>
</dbReference>
<evidence type="ECO:0000256" key="6">
    <source>
        <dbReference type="ARBA" id="ARBA00024937"/>
    </source>
</evidence>
<comment type="function">
    <text evidence="6">Repressor of the lactose catabolism operon. Galactose-6-phosphate is the inducer.</text>
</comment>
<dbReference type="PROSITE" id="PS00894">
    <property type="entry name" value="HTH_DEOR_1"/>
    <property type="match status" value="1"/>
</dbReference>
<keyword evidence="4" id="KW-0238">DNA-binding</keyword>
<dbReference type="Pfam" id="PF08220">
    <property type="entry name" value="HTH_DeoR"/>
    <property type="match status" value="1"/>
</dbReference>
<dbReference type="PANTHER" id="PTHR30363:SF4">
    <property type="entry name" value="GLYCEROL-3-PHOSPHATE REGULON REPRESSOR"/>
    <property type="match status" value="1"/>
</dbReference>
<dbReference type="InterPro" id="IPR001034">
    <property type="entry name" value="DeoR_HTH"/>
</dbReference>
<dbReference type="SUPFAM" id="SSF46785">
    <property type="entry name" value="Winged helix' DNA-binding domain"/>
    <property type="match status" value="1"/>
</dbReference>
<dbReference type="SMART" id="SM00420">
    <property type="entry name" value="HTH_DEOR"/>
    <property type="match status" value="1"/>
</dbReference>
<organism evidence="8 9">
    <name type="scientific">Sporolactobacillus shoreae</name>
    <dbReference type="NCBI Taxonomy" id="1465501"/>
    <lineage>
        <taxon>Bacteria</taxon>
        <taxon>Bacillati</taxon>
        <taxon>Bacillota</taxon>
        <taxon>Bacilli</taxon>
        <taxon>Bacillales</taxon>
        <taxon>Sporolactobacillaceae</taxon>
        <taxon>Sporolactobacillus</taxon>
    </lineage>
</organism>